<keyword evidence="3" id="KW-1185">Reference proteome</keyword>
<evidence type="ECO:0000256" key="1">
    <source>
        <dbReference type="SAM" id="MobiDB-lite"/>
    </source>
</evidence>
<sequence length="96" mass="10730">MHEKCVRLLFFNRGSSEKEKSPKIQPHCNARGHAGEPTHWQSQSGFAYLSSIFPPLPPPSTSIYRLRLASVHSSVCHPLDNSTKPKSEICSDINQT</sequence>
<protein>
    <submittedName>
        <fullName evidence="2">Uncharacterized protein</fullName>
    </submittedName>
</protein>
<dbReference type="EMBL" id="JH431455">
    <property type="status" value="NOT_ANNOTATED_CDS"/>
    <property type="molecule type" value="Genomic_DNA"/>
</dbReference>
<reference evidence="3" key="1">
    <citation type="submission" date="2011-05" db="EMBL/GenBank/DDBJ databases">
        <authorList>
            <person name="Richards S.R."/>
            <person name="Qu J."/>
            <person name="Jiang H."/>
            <person name="Jhangiani S.N."/>
            <person name="Agravi P."/>
            <person name="Goodspeed R."/>
            <person name="Gross S."/>
            <person name="Mandapat C."/>
            <person name="Jackson L."/>
            <person name="Mathew T."/>
            <person name="Pu L."/>
            <person name="Thornton R."/>
            <person name="Saada N."/>
            <person name="Wilczek-Boney K.B."/>
            <person name="Lee S."/>
            <person name="Kovar C."/>
            <person name="Wu Y."/>
            <person name="Scherer S.E."/>
            <person name="Worley K.C."/>
            <person name="Muzny D.M."/>
            <person name="Gibbs R."/>
        </authorList>
    </citation>
    <scope>NUCLEOTIDE SEQUENCE</scope>
    <source>
        <strain evidence="3">Brora</strain>
    </source>
</reference>
<dbReference type="AlphaFoldDB" id="T1IT19"/>
<organism evidence="2 3">
    <name type="scientific">Strigamia maritima</name>
    <name type="common">European centipede</name>
    <name type="synonym">Geophilus maritimus</name>
    <dbReference type="NCBI Taxonomy" id="126957"/>
    <lineage>
        <taxon>Eukaryota</taxon>
        <taxon>Metazoa</taxon>
        <taxon>Ecdysozoa</taxon>
        <taxon>Arthropoda</taxon>
        <taxon>Myriapoda</taxon>
        <taxon>Chilopoda</taxon>
        <taxon>Pleurostigmophora</taxon>
        <taxon>Geophilomorpha</taxon>
        <taxon>Linotaeniidae</taxon>
        <taxon>Strigamia</taxon>
    </lineage>
</organism>
<dbReference type="EnsemblMetazoa" id="SMAR004262-RA">
    <property type="protein sequence ID" value="SMAR004262-PA"/>
    <property type="gene ID" value="SMAR004262"/>
</dbReference>
<feature type="region of interest" description="Disordered" evidence="1">
    <location>
        <begin position="17"/>
        <end position="39"/>
    </location>
</feature>
<name>T1IT19_STRMM</name>
<evidence type="ECO:0000313" key="3">
    <source>
        <dbReference type="Proteomes" id="UP000014500"/>
    </source>
</evidence>
<accession>T1IT19</accession>
<dbReference type="HOGENOM" id="CLU_2362378_0_0_1"/>
<evidence type="ECO:0000313" key="2">
    <source>
        <dbReference type="EnsemblMetazoa" id="SMAR004262-PA"/>
    </source>
</evidence>
<proteinExistence type="predicted"/>
<dbReference type="Proteomes" id="UP000014500">
    <property type="component" value="Unassembled WGS sequence"/>
</dbReference>
<reference evidence="2" key="2">
    <citation type="submission" date="2015-02" db="UniProtKB">
        <authorList>
            <consortium name="EnsemblMetazoa"/>
        </authorList>
    </citation>
    <scope>IDENTIFICATION</scope>
</reference>